<organism evidence="6 7">
    <name type="scientific">Microbacterium oleivorans</name>
    <dbReference type="NCBI Taxonomy" id="273677"/>
    <lineage>
        <taxon>Bacteria</taxon>
        <taxon>Bacillati</taxon>
        <taxon>Actinomycetota</taxon>
        <taxon>Actinomycetes</taxon>
        <taxon>Micrococcales</taxon>
        <taxon>Microbacteriaceae</taxon>
        <taxon>Microbacterium</taxon>
    </lineage>
</organism>
<evidence type="ECO:0000313" key="6">
    <source>
        <dbReference type="EMBL" id="OAH50213.1"/>
    </source>
</evidence>
<reference evidence="6 7" key="1">
    <citation type="submission" date="2016-02" db="EMBL/GenBank/DDBJ databases">
        <authorList>
            <person name="Wen L."/>
            <person name="He K."/>
            <person name="Yang H."/>
        </authorList>
    </citation>
    <scope>NUCLEOTIDE SEQUENCE [LARGE SCALE GENOMIC DNA]</scope>
    <source>
        <strain evidence="6 7">CD11_3</strain>
    </source>
</reference>
<dbReference type="Pfam" id="PF02311">
    <property type="entry name" value="AraC_binding"/>
    <property type="match status" value="1"/>
</dbReference>
<name>A0A177KA06_9MICO</name>
<dbReference type="InterPro" id="IPR018060">
    <property type="entry name" value="HTH_AraC"/>
</dbReference>
<dbReference type="PANTHER" id="PTHR46796:SF7">
    <property type="entry name" value="ARAC FAMILY TRANSCRIPTIONAL REGULATOR"/>
    <property type="match status" value="1"/>
</dbReference>
<comment type="caution">
    <text evidence="6">The sequence shown here is derived from an EMBL/GenBank/DDBJ whole genome shotgun (WGS) entry which is preliminary data.</text>
</comment>
<dbReference type="InterPro" id="IPR009057">
    <property type="entry name" value="Homeodomain-like_sf"/>
</dbReference>
<dbReference type="Pfam" id="PF12833">
    <property type="entry name" value="HTH_18"/>
    <property type="match status" value="1"/>
</dbReference>
<keyword evidence="3" id="KW-0010">Activator</keyword>
<dbReference type="SMART" id="SM00342">
    <property type="entry name" value="HTH_ARAC"/>
    <property type="match status" value="1"/>
</dbReference>
<dbReference type="InterPro" id="IPR050204">
    <property type="entry name" value="AraC_XylS_family_regulators"/>
</dbReference>
<dbReference type="PROSITE" id="PS00041">
    <property type="entry name" value="HTH_ARAC_FAMILY_1"/>
    <property type="match status" value="1"/>
</dbReference>
<evidence type="ECO:0000313" key="7">
    <source>
        <dbReference type="Proteomes" id="UP000076998"/>
    </source>
</evidence>
<dbReference type="AlphaFoldDB" id="A0A177KA06"/>
<keyword evidence="4" id="KW-0804">Transcription</keyword>
<dbReference type="InterPro" id="IPR003313">
    <property type="entry name" value="AraC-bd"/>
</dbReference>
<dbReference type="SUPFAM" id="SSF46689">
    <property type="entry name" value="Homeodomain-like"/>
    <property type="match status" value="2"/>
</dbReference>
<dbReference type="Gene3D" id="2.60.120.280">
    <property type="entry name" value="Regulatory protein AraC"/>
    <property type="match status" value="1"/>
</dbReference>
<dbReference type="CDD" id="cd06986">
    <property type="entry name" value="cupin_MmsR-like_N"/>
    <property type="match status" value="1"/>
</dbReference>
<proteinExistence type="predicted"/>
<protein>
    <submittedName>
        <fullName evidence="6">AraC family transcriptional regulator</fullName>
    </submittedName>
</protein>
<evidence type="ECO:0000259" key="5">
    <source>
        <dbReference type="PROSITE" id="PS01124"/>
    </source>
</evidence>
<gene>
    <name evidence="6" type="ORF">AYL44_07030</name>
</gene>
<dbReference type="Proteomes" id="UP000076998">
    <property type="component" value="Unassembled WGS sequence"/>
</dbReference>
<accession>A0A177KA06</accession>
<dbReference type="Gene3D" id="1.10.10.60">
    <property type="entry name" value="Homeodomain-like"/>
    <property type="match status" value="2"/>
</dbReference>
<dbReference type="EMBL" id="LSTV01000002">
    <property type="protein sequence ID" value="OAH50213.1"/>
    <property type="molecule type" value="Genomic_DNA"/>
</dbReference>
<dbReference type="InterPro" id="IPR018062">
    <property type="entry name" value="HTH_AraC-typ_CS"/>
</dbReference>
<evidence type="ECO:0000256" key="3">
    <source>
        <dbReference type="ARBA" id="ARBA00023159"/>
    </source>
</evidence>
<dbReference type="RefSeq" id="WP_064002580.1">
    <property type="nucleotide sequence ID" value="NZ_LSTV01000002.1"/>
</dbReference>
<dbReference type="InterPro" id="IPR037923">
    <property type="entry name" value="HTH-like"/>
</dbReference>
<dbReference type="PANTHER" id="PTHR46796">
    <property type="entry name" value="HTH-TYPE TRANSCRIPTIONAL ACTIVATOR RHAS-RELATED"/>
    <property type="match status" value="1"/>
</dbReference>
<evidence type="ECO:0000256" key="1">
    <source>
        <dbReference type="ARBA" id="ARBA00023015"/>
    </source>
</evidence>
<keyword evidence="1" id="KW-0805">Transcription regulation</keyword>
<keyword evidence="2" id="KW-0238">DNA-binding</keyword>
<dbReference type="GO" id="GO:0003700">
    <property type="term" value="F:DNA-binding transcription factor activity"/>
    <property type="evidence" value="ECO:0007669"/>
    <property type="project" value="InterPro"/>
</dbReference>
<dbReference type="OrthoDB" id="3186094at2"/>
<dbReference type="SUPFAM" id="SSF51215">
    <property type="entry name" value="Regulatory protein AraC"/>
    <property type="match status" value="1"/>
</dbReference>
<feature type="domain" description="HTH araC/xylS-type" evidence="5">
    <location>
        <begin position="186"/>
        <end position="284"/>
    </location>
</feature>
<evidence type="ECO:0000256" key="4">
    <source>
        <dbReference type="ARBA" id="ARBA00023163"/>
    </source>
</evidence>
<dbReference type="PROSITE" id="PS01124">
    <property type="entry name" value="HTH_ARAC_FAMILY_2"/>
    <property type="match status" value="1"/>
</dbReference>
<evidence type="ECO:0000256" key="2">
    <source>
        <dbReference type="ARBA" id="ARBA00023125"/>
    </source>
</evidence>
<dbReference type="GO" id="GO:0043565">
    <property type="term" value="F:sequence-specific DNA binding"/>
    <property type="evidence" value="ECO:0007669"/>
    <property type="project" value="InterPro"/>
</dbReference>
<sequence>MERADGFEHQRLSVVPRPLVEAALSRPVTRRIVVTDAGYFPRASEHGRHRPAGAAETIVIVCVAGSGWVETDGQRMRVGTATAIVLPGGIPHSYGADRDDPWTIWWCHVRGTDVGELLEAAGVTPERVTLSLRGVERVTALLDEISTSLARDTTPARLIAASGMAWRLFTQLAVDRLLPEHGTPLERALRYLEERVDGNVHVGELAAMVGVSPSHLAALFRDATGGGVIAHHLALKMARARHLLDTTDLPVAEVGRRVGVDDPFYFSRRFRLTHGVAPTAYREQRKG</sequence>